<reference evidence="1 2" key="1">
    <citation type="journal article" date="2005" name="PLoS Genet.">
        <title>Life in hot carbon monoxide: the complete genome sequence of Carboxydothermus hydrogenoformans Z-2901.</title>
        <authorList>
            <person name="Wu M."/>
            <person name="Ren Q."/>
            <person name="Durkin A.S."/>
            <person name="Daugherty S.C."/>
            <person name="Brinkac L.M."/>
            <person name="Dodson R.J."/>
            <person name="Madupu R."/>
            <person name="Sullivan S.A."/>
            <person name="Kolonay J.F."/>
            <person name="Haft D.H."/>
            <person name="Nelson W.C."/>
            <person name="Tallon L.J."/>
            <person name="Jones K.M."/>
            <person name="Ulrich L.E."/>
            <person name="Gonzalez J.M."/>
            <person name="Zhulin I.B."/>
            <person name="Robb F.T."/>
            <person name="Eisen J.A."/>
        </authorList>
    </citation>
    <scope>NUCLEOTIDE SEQUENCE [LARGE SCALE GENOMIC DNA]</scope>
    <source>
        <strain evidence="2">ATCC BAA-161 / DSM 6008 / Z-2901</strain>
    </source>
</reference>
<evidence type="ECO:0000313" key="1">
    <source>
        <dbReference type="EMBL" id="ABB15552.1"/>
    </source>
</evidence>
<protein>
    <submittedName>
        <fullName evidence="1">Uncharacterized protein</fullName>
    </submittedName>
</protein>
<proteinExistence type="predicted"/>
<dbReference type="STRING" id="246194.CHY_1880"/>
<accession>Q3AAY4</accession>
<keyword evidence="2" id="KW-1185">Reference proteome</keyword>
<sequence>MANIKVFYDRLGRKKRKPAEIKHCYRCNSGKIKGERFKLYFGKITNIQKKYILRKLSQWLRGEEAVDSKKVFLLVAKCILKTGK</sequence>
<dbReference type="AlphaFoldDB" id="Q3AAY4"/>
<dbReference type="KEGG" id="chy:CHY_1880"/>
<gene>
    <name evidence="1" type="ordered locus">CHY_1880</name>
</gene>
<evidence type="ECO:0000313" key="2">
    <source>
        <dbReference type="Proteomes" id="UP000002706"/>
    </source>
</evidence>
<dbReference type="Proteomes" id="UP000002706">
    <property type="component" value="Chromosome"/>
</dbReference>
<organism evidence="1 2">
    <name type="scientific">Carboxydothermus hydrogenoformans (strain ATCC BAA-161 / DSM 6008 / Z-2901)</name>
    <dbReference type="NCBI Taxonomy" id="246194"/>
    <lineage>
        <taxon>Bacteria</taxon>
        <taxon>Bacillati</taxon>
        <taxon>Bacillota</taxon>
        <taxon>Clostridia</taxon>
        <taxon>Thermoanaerobacterales</taxon>
        <taxon>Thermoanaerobacteraceae</taxon>
        <taxon>Carboxydothermus</taxon>
    </lineage>
</organism>
<dbReference type="HOGENOM" id="CLU_2521509_0_0_9"/>
<dbReference type="InParanoid" id="Q3AAY4"/>
<name>Q3AAY4_CARHZ</name>
<dbReference type="EMBL" id="CP000141">
    <property type="protein sequence ID" value="ABB15552.1"/>
    <property type="molecule type" value="Genomic_DNA"/>
</dbReference>